<accession>A0A2R2YAY7</accession>
<keyword evidence="2" id="KW-1185">Reference proteome</keyword>
<evidence type="ECO:0000313" key="2">
    <source>
        <dbReference type="Proteomes" id="UP000244827"/>
    </source>
</evidence>
<sequence length="112" mass="13254">MRHTEKRFLSDCAGETGTMVCTVETMRVKDMDEWTVKREPYISGGIQIRDCGGRPINLDFDAYGKKNVEKRLDKLDQMIAQLQRMRVQYHEMWWSHLRDIEFKKAELAKGEK</sequence>
<evidence type="ECO:0000313" key="1">
    <source>
        <dbReference type="EMBL" id="ATN92833.1"/>
    </source>
</evidence>
<protein>
    <submittedName>
        <fullName evidence="1">Uncharacterized protein</fullName>
    </submittedName>
</protein>
<gene>
    <name evidence="1" type="ORF">PPSC2_70</name>
</gene>
<dbReference type="EMBL" id="MF893340">
    <property type="protein sequence ID" value="ATN92833.1"/>
    <property type="molecule type" value="Genomic_DNA"/>
</dbReference>
<organism evidence="1 2">
    <name type="scientific">Pseudomonas phage PPSC2</name>
    <dbReference type="NCBI Taxonomy" id="2041350"/>
    <lineage>
        <taxon>Viruses</taxon>
        <taxon>Duplodnaviria</taxon>
        <taxon>Heunggongvirae</taxon>
        <taxon>Uroviricota</taxon>
        <taxon>Caudoviricetes</taxon>
        <taxon>Vandenendeviridae</taxon>
        <taxon>Gorskivirinae</taxon>
        <taxon>Shenlongvirus</taxon>
        <taxon>Shenlongvirus PPSC2</taxon>
    </lineage>
</organism>
<reference evidence="1 2" key="1">
    <citation type="journal article" date="2018" name="Arch. Virol.">
        <title>Genomic characterization and phylogenetic analysis of the novel Pseudomonas phage PPSC2.</title>
        <authorList>
            <person name="Wu X."/>
            <person name="Wu Y."/>
            <person name="Tang Y."/>
            <person name="Gan B."/>
        </authorList>
    </citation>
    <scope>NUCLEOTIDE SEQUENCE [LARGE SCALE GENOMIC DNA]</scope>
</reference>
<dbReference type="Proteomes" id="UP000244827">
    <property type="component" value="Segment"/>
</dbReference>
<name>A0A2R2YAY7_9CAUD</name>
<proteinExistence type="predicted"/>